<geneLocation type="plasmid" evidence="1">
    <name>pSARC14-41</name>
</geneLocation>
<organism evidence="1">
    <name type="scientific">Salmonella enterica subsp. indica</name>
    <dbReference type="NCBI Taxonomy" id="59207"/>
    <lineage>
        <taxon>Bacteria</taxon>
        <taxon>Pseudomonadati</taxon>
        <taxon>Pseudomonadota</taxon>
        <taxon>Gammaproteobacteria</taxon>
        <taxon>Enterobacterales</taxon>
        <taxon>Enterobacteriaceae</taxon>
        <taxon>Salmonella</taxon>
    </lineage>
</organism>
<proteinExistence type="predicted"/>
<name>I3W3Z1_SALER</name>
<reference evidence="1" key="1">
    <citation type="submission" date="2012-01" db="EMBL/GenBank/DDBJ databases">
        <authorList>
            <person name="Summers A.O."/>
            <person name="Wireman J."/>
            <person name="Williams L.E."/>
            <person name="Farina S."/>
        </authorList>
    </citation>
    <scope>NUCLEOTIDE SEQUENCE</scope>
    <source>
        <strain evidence="1">SARC14</strain>
        <plasmid evidence="1">pSARC14-41</plasmid>
    </source>
</reference>
<dbReference type="AlphaFoldDB" id="I3W3Z1"/>
<protein>
    <submittedName>
        <fullName evidence="1">Long-chain-fatty-acid--luciferin-component ligase, Acyl-protein synthase</fullName>
        <ecNumber evidence="1">6.2.1.19</ecNumber>
    </submittedName>
</protein>
<dbReference type="EC" id="6.2.1.19" evidence="1"/>
<evidence type="ECO:0000313" key="1">
    <source>
        <dbReference type="EMBL" id="AFK90318.1"/>
    </source>
</evidence>
<accession>I3W3Z1</accession>
<keyword evidence="1" id="KW-0436">Ligase</keyword>
<dbReference type="EMBL" id="JQ418540">
    <property type="protein sequence ID" value="AFK90318.1"/>
    <property type="molecule type" value="Genomic_DNA"/>
</dbReference>
<dbReference type="GO" id="GO:0047474">
    <property type="term" value="F:long-chain fatty acid--protein ligase activity"/>
    <property type="evidence" value="ECO:0007669"/>
    <property type="project" value="UniProtKB-EC"/>
</dbReference>
<keyword evidence="1" id="KW-0614">Plasmid</keyword>
<sequence>MVDHIFRNYEWNTPDTPCNYLLLSYEPFETITLGTAYTDQFLCKYAPVKKGSVWISKIIVR</sequence>